<reference evidence="2 3" key="1">
    <citation type="journal article" date="2017" name="Int. J. Parasitol.">
        <title>The genome of the protozoan parasite Cystoisospora suis and a reverse vaccinology approach to identify vaccine candidates.</title>
        <authorList>
            <person name="Palmieri N."/>
            <person name="Shrestha A."/>
            <person name="Ruttkowski B."/>
            <person name="Beck T."/>
            <person name="Vogl C."/>
            <person name="Tomley F."/>
            <person name="Blake D.P."/>
            <person name="Joachim A."/>
        </authorList>
    </citation>
    <scope>NUCLEOTIDE SEQUENCE [LARGE SCALE GENOMIC DNA]</scope>
    <source>
        <strain evidence="2 3">Wien I</strain>
    </source>
</reference>
<protein>
    <submittedName>
        <fullName evidence="2">Uncharacterized protein</fullName>
    </submittedName>
</protein>
<keyword evidence="3" id="KW-1185">Reference proteome</keyword>
<dbReference type="EMBL" id="MIGC01002802">
    <property type="protein sequence ID" value="PHJ20385.1"/>
    <property type="molecule type" value="Genomic_DNA"/>
</dbReference>
<sequence length="78" mass="8943">MQKVFELLQATLGPKETEEFLEYAATRKRLTDRQDQIAARTSWSSKADDEGMMKMLKMRQKPQSFSGKGQSVTAWINS</sequence>
<dbReference type="RefSeq" id="XP_067922073.1">
    <property type="nucleotide sequence ID" value="XM_068065952.1"/>
</dbReference>
<comment type="caution">
    <text evidence="2">The sequence shown here is derived from an EMBL/GenBank/DDBJ whole genome shotgun (WGS) entry which is preliminary data.</text>
</comment>
<dbReference type="VEuPathDB" id="ToxoDB:CSUI_005782"/>
<proteinExistence type="predicted"/>
<dbReference type="GeneID" id="94429163"/>
<organism evidence="2 3">
    <name type="scientific">Cystoisospora suis</name>
    <dbReference type="NCBI Taxonomy" id="483139"/>
    <lineage>
        <taxon>Eukaryota</taxon>
        <taxon>Sar</taxon>
        <taxon>Alveolata</taxon>
        <taxon>Apicomplexa</taxon>
        <taxon>Conoidasida</taxon>
        <taxon>Coccidia</taxon>
        <taxon>Eucoccidiorida</taxon>
        <taxon>Eimeriorina</taxon>
        <taxon>Sarcocystidae</taxon>
        <taxon>Cystoisospora</taxon>
    </lineage>
</organism>
<evidence type="ECO:0000313" key="3">
    <source>
        <dbReference type="Proteomes" id="UP000221165"/>
    </source>
</evidence>
<dbReference type="AlphaFoldDB" id="A0A2C6KWB4"/>
<evidence type="ECO:0000256" key="1">
    <source>
        <dbReference type="SAM" id="MobiDB-lite"/>
    </source>
</evidence>
<name>A0A2C6KWB4_9APIC</name>
<dbReference type="Proteomes" id="UP000221165">
    <property type="component" value="Unassembled WGS sequence"/>
</dbReference>
<feature type="region of interest" description="Disordered" evidence="1">
    <location>
        <begin position="58"/>
        <end position="78"/>
    </location>
</feature>
<feature type="non-terminal residue" evidence="2">
    <location>
        <position position="78"/>
    </location>
</feature>
<gene>
    <name evidence="2" type="ORF">CSUI_005782</name>
</gene>
<accession>A0A2C6KWB4</accession>
<feature type="compositionally biased region" description="Polar residues" evidence="1">
    <location>
        <begin position="61"/>
        <end position="78"/>
    </location>
</feature>
<evidence type="ECO:0000313" key="2">
    <source>
        <dbReference type="EMBL" id="PHJ20385.1"/>
    </source>
</evidence>